<keyword evidence="5" id="KW-1185">Reference proteome</keyword>
<evidence type="ECO:0000313" key="4">
    <source>
        <dbReference type="EMBL" id="KAB3530524.1"/>
    </source>
</evidence>
<dbReference type="CDD" id="cd04301">
    <property type="entry name" value="NAT_SF"/>
    <property type="match status" value="1"/>
</dbReference>
<dbReference type="SUPFAM" id="SSF55729">
    <property type="entry name" value="Acyl-CoA N-acyltransferases (Nat)"/>
    <property type="match status" value="1"/>
</dbReference>
<dbReference type="InterPro" id="IPR000182">
    <property type="entry name" value="GNAT_dom"/>
</dbReference>
<name>A0A833HPB5_9FIRM</name>
<gene>
    <name evidence="4" type="ORF">F8153_06645</name>
</gene>
<accession>A0A833HPB5</accession>
<evidence type="ECO:0000256" key="2">
    <source>
        <dbReference type="ARBA" id="ARBA00023315"/>
    </source>
</evidence>
<dbReference type="PANTHER" id="PTHR43420">
    <property type="entry name" value="ACETYLTRANSFERASE"/>
    <property type="match status" value="1"/>
</dbReference>
<dbReference type="OrthoDB" id="9796381at2"/>
<organism evidence="4 5">
    <name type="scientific">Alkaliphilus serpentinus</name>
    <dbReference type="NCBI Taxonomy" id="1482731"/>
    <lineage>
        <taxon>Bacteria</taxon>
        <taxon>Bacillati</taxon>
        <taxon>Bacillota</taxon>
        <taxon>Clostridia</taxon>
        <taxon>Peptostreptococcales</taxon>
        <taxon>Natronincolaceae</taxon>
        <taxon>Alkaliphilus</taxon>
    </lineage>
</organism>
<feature type="domain" description="N-acetyltransferase" evidence="3">
    <location>
        <begin position="129"/>
        <end position="269"/>
    </location>
</feature>
<dbReference type="PROSITE" id="PS51186">
    <property type="entry name" value="GNAT"/>
    <property type="match status" value="1"/>
</dbReference>
<evidence type="ECO:0000259" key="3">
    <source>
        <dbReference type="PROSITE" id="PS51186"/>
    </source>
</evidence>
<dbReference type="EMBL" id="WBZB01000017">
    <property type="protein sequence ID" value="KAB3530524.1"/>
    <property type="molecule type" value="Genomic_DNA"/>
</dbReference>
<evidence type="ECO:0000313" key="5">
    <source>
        <dbReference type="Proteomes" id="UP000465601"/>
    </source>
</evidence>
<keyword evidence="1 4" id="KW-0808">Transferase</keyword>
<dbReference type="Proteomes" id="UP000465601">
    <property type="component" value="Unassembled WGS sequence"/>
</dbReference>
<dbReference type="Gene3D" id="3.40.630.30">
    <property type="match status" value="1"/>
</dbReference>
<dbReference type="InterPro" id="IPR050680">
    <property type="entry name" value="YpeA/RimI_acetyltransf"/>
</dbReference>
<protein>
    <submittedName>
        <fullName evidence="4">GNAT family N-acetyltransferase</fullName>
    </submittedName>
</protein>
<dbReference type="RefSeq" id="WP_151865596.1">
    <property type="nucleotide sequence ID" value="NZ_WBZB01000017.1"/>
</dbReference>
<dbReference type="PANTHER" id="PTHR43420:SF12">
    <property type="entry name" value="N-ACETYLTRANSFERASE DOMAIN-CONTAINING PROTEIN"/>
    <property type="match status" value="1"/>
</dbReference>
<dbReference type="Pfam" id="PF00583">
    <property type="entry name" value="Acetyltransf_1"/>
    <property type="match status" value="1"/>
</dbReference>
<dbReference type="AlphaFoldDB" id="A0A833HPB5"/>
<keyword evidence="2" id="KW-0012">Acyltransferase</keyword>
<sequence length="269" mass="30556">MSHRDVFKRAEGMKYKFLFHSQEHGDEFFNNSKNIIIDDEEVLLFLEVDESINVYWAGSSFKTIADAFGKLEERLPKGTTVKINAGEDQYTKGLAVETINSFTKVGCELEFHRMGMRTQNLEGVNADTSGLEEASLEDSKAIFRIIATALGDEKFGMDAEEFKEYIQKEGNHVFIIKSASEIAGIVFASIYKSRDRKTVFIRGLAVDEAHRGKGYSKSLLYKAFQWAKENGATDSMLWVEKDNDVAINLYEKFGYSPYGDEELIFTYTI</sequence>
<dbReference type="InterPro" id="IPR016181">
    <property type="entry name" value="Acyl_CoA_acyltransferase"/>
</dbReference>
<dbReference type="GO" id="GO:0016747">
    <property type="term" value="F:acyltransferase activity, transferring groups other than amino-acyl groups"/>
    <property type="evidence" value="ECO:0007669"/>
    <property type="project" value="InterPro"/>
</dbReference>
<reference evidence="4 5" key="1">
    <citation type="submission" date="2019-10" db="EMBL/GenBank/DDBJ databases">
        <title>Alkaliphilus serpentinus sp. nov. and Alkaliphilus pronyensis sp. nov., two novel anaerobic alkaliphilic species isolated from the serpentinized-hosted hydrothermal field of the Prony Bay (New Caledonia).</title>
        <authorList>
            <person name="Postec A."/>
        </authorList>
    </citation>
    <scope>NUCLEOTIDE SEQUENCE [LARGE SCALE GENOMIC DNA]</scope>
    <source>
        <strain evidence="4 5">LacT</strain>
    </source>
</reference>
<comment type="caution">
    <text evidence="4">The sequence shown here is derived from an EMBL/GenBank/DDBJ whole genome shotgun (WGS) entry which is preliminary data.</text>
</comment>
<evidence type="ECO:0000256" key="1">
    <source>
        <dbReference type="ARBA" id="ARBA00022679"/>
    </source>
</evidence>
<proteinExistence type="predicted"/>